<evidence type="ECO:0000313" key="3">
    <source>
        <dbReference type="Proteomes" id="UP000310334"/>
    </source>
</evidence>
<comment type="caution">
    <text evidence="2">The sequence shown here is derived from an EMBL/GenBank/DDBJ whole genome shotgun (WGS) entry which is preliminary data.</text>
</comment>
<gene>
    <name evidence="2" type="ORF">E6W99_14180</name>
</gene>
<feature type="compositionally biased region" description="Polar residues" evidence="1">
    <location>
        <begin position="12"/>
        <end position="21"/>
    </location>
</feature>
<dbReference type="InterPro" id="IPR008979">
    <property type="entry name" value="Galactose-bd-like_sf"/>
</dbReference>
<dbReference type="RefSeq" id="WP_136354981.1">
    <property type="nucleotide sequence ID" value="NZ_CP046266.1"/>
</dbReference>
<evidence type="ECO:0008006" key="4">
    <source>
        <dbReference type="Google" id="ProtNLM"/>
    </source>
</evidence>
<dbReference type="AlphaFoldDB" id="A0A4S4BUV2"/>
<dbReference type="SUPFAM" id="SSF49785">
    <property type="entry name" value="Galactose-binding domain-like"/>
    <property type="match status" value="1"/>
</dbReference>
<keyword evidence="3" id="KW-1185">Reference proteome</keyword>
<dbReference type="OrthoDB" id="2950298at2"/>
<proteinExistence type="predicted"/>
<dbReference type="EMBL" id="SSNT01000010">
    <property type="protein sequence ID" value="THF78877.1"/>
    <property type="molecule type" value="Genomic_DNA"/>
</dbReference>
<sequence length="143" mass="15092">MANINRVRNGGFEQSNPNATDSLAPFWIGTGTTEGDDDQLLGNINGDIDAGEFIAQALLPLQVGETYEFKAAITFSDDATSGTIDVSITGSPTRSFQAVNIISTDEYAFYSFTFVATEANAALAIANNSNGDIDIDVVSIKLA</sequence>
<protein>
    <recommendedName>
        <fullName evidence="4">CBM-cenC domain-containing protein</fullName>
    </recommendedName>
</protein>
<feature type="region of interest" description="Disordered" evidence="1">
    <location>
        <begin position="1"/>
        <end position="24"/>
    </location>
</feature>
<dbReference type="Proteomes" id="UP000310334">
    <property type="component" value="Unassembled WGS sequence"/>
</dbReference>
<name>A0A4S4BUV2_9BACI</name>
<reference evidence="2 3" key="1">
    <citation type="submission" date="2019-04" db="EMBL/GenBank/DDBJ databases">
        <title>Bacillus sediminilitoris sp. nov., isolated from a tidal flat sediment on the East China Sea.</title>
        <authorList>
            <person name="Wei Y."/>
            <person name="Mao H."/>
            <person name="Fang J."/>
        </authorList>
    </citation>
    <scope>NUCLEOTIDE SEQUENCE [LARGE SCALE GENOMIC DNA]</scope>
    <source>
        <strain evidence="2 3">DSL-17</strain>
    </source>
</reference>
<organism evidence="2 3">
    <name type="scientific">Metabacillus sediminilitoris</name>
    <dbReference type="NCBI Taxonomy" id="2567941"/>
    <lineage>
        <taxon>Bacteria</taxon>
        <taxon>Bacillati</taxon>
        <taxon>Bacillota</taxon>
        <taxon>Bacilli</taxon>
        <taxon>Bacillales</taxon>
        <taxon>Bacillaceae</taxon>
        <taxon>Metabacillus</taxon>
    </lineage>
</organism>
<evidence type="ECO:0000256" key="1">
    <source>
        <dbReference type="SAM" id="MobiDB-lite"/>
    </source>
</evidence>
<dbReference type="Gene3D" id="2.60.120.260">
    <property type="entry name" value="Galactose-binding domain-like"/>
    <property type="match status" value="1"/>
</dbReference>
<evidence type="ECO:0000313" key="2">
    <source>
        <dbReference type="EMBL" id="THF78877.1"/>
    </source>
</evidence>
<accession>A0A4S4BUV2</accession>